<organism evidence="1 2">
    <name type="scientific">Arthrobacter cryoconiti</name>
    <dbReference type="NCBI Taxonomy" id="748907"/>
    <lineage>
        <taxon>Bacteria</taxon>
        <taxon>Bacillati</taxon>
        <taxon>Actinomycetota</taxon>
        <taxon>Actinomycetes</taxon>
        <taxon>Micrococcales</taxon>
        <taxon>Micrococcaceae</taxon>
        <taxon>Arthrobacter</taxon>
    </lineage>
</organism>
<proteinExistence type="predicted"/>
<dbReference type="PANTHER" id="PTHR12475:SF4">
    <property type="entry name" value="PROTEIN THEM6"/>
    <property type="match status" value="1"/>
</dbReference>
<keyword evidence="1" id="KW-0378">Hydrolase</keyword>
<dbReference type="RefSeq" id="WP_230066855.1">
    <property type="nucleotide sequence ID" value="NZ_BAABLL010000008.1"/>
</dbReference>
<protein>
    <submittedName>
        <fullName evidence="1">Acyl-CoA thioesterase</fullName>
        <ecNumber evidence="1">3.1.2.-</ecNumber>
    </submittedName>
</protein>
<dbReference type="Proteomes" id="UP001595773">
    <property type="component" value="Unassembled WGS sequence"/>
</dbReference>
<dbReference type="EMBL" id="JBHSCQ010000020">
    <property type="protein sequence ID" value="MFC4266498.1"/>
    <property type="molecule type" value="Genomic_DNA"/>
</dbReference>
<keyword evidence="2" id="KW-1185">Reference proteome</keyword>
<accession>A0ABV8R3F9</accession>
<dbReference type="EC" id="3.1.2.-" evidence="1"/>
<sequence length="182" mass="21400">MHLLFRTLFLLLRSGRRSKLSLWDISSWPTRVWPTDIDLAMHINNGMYFSLMDLGRFDLMRRSGVWKRMRELKWNPVVAAETISFRKSVKLFQRYTVESRIIGVDSRAVYFEQRMVVDGEIYARAYIATRFIDEKGPVSIERIMAEFGPVPAGRELPDWLHGWREANSLPSARRPARHLWSA</sequence>
<comment type="caution">
    <text evidence="1">The sequence shown here is derived from an EMBL/GenBank/DDBJ whole genome shotgun (WGS) entry which is preliminary data.</text>
</comment>
<evidence type="ECO:0000313" key="2">
    <source>
        <dbReference type="Proteomes" id="UP001595773"/>
    </source>
</evidence>
<gene>
    <name evidence="1" type="ORF">ACFOW9_12880</name>
</gene>
<dbReference type="SUPFAM" id="SSF54637">
    <property type="entry name" value="Thioesterase/thiol ester dehydrase-isomerase"/>
    <property type="match status" value="1"/>
</dbReference>
<dbReference type="GO" id="GO:0016787">
    <property type="term" value="F:hydrolase activity"/>
    <property type="evidence" value="ECO:0007669"/>
    <property type="project" value="UniProtKB-KW"/>
</dbReference>
<dbReference type="CDD" id="cd00586">
    <property type="entry name" value="4HBT"/>
    <property type="match status" value="1"/>
</dbReference>
<dbReference type="InterPro" id="IPR051490">
    <property type="entry name" value="THEM6_lcsJ_thioesterase"/>
</dbReference>
<dbReference type="Pfam" id="PF13279">
    <property type="entry name" value="4HBT_2"/>
    <property type="match status" value="1"/>
</dbReference>
<name>A0ABV8R3F9_9MICC</name>
<dbReference type="InterPro" id="IPR029069">
    <property type="entry name" value="HotDog_dom_sf"/>
</dbReference>
<evidence type="ECO:0000313" key="1">
    <source>
        <dbReference type="EMBL" id="MFC4266498.1"/>
    </source>
</evidence>
<dbReference type="Gene3D" id="3.10.129.10">
    <property type="entry name" value="Hotdog Thioesterase"/>
    <property type="match status" value="1"/>
</dbReference>
<reference evidence="2" key="1">
    <citation type="journal article" date="2019" name="Int. J. Syst. Evol. Microbiol.">
        <title>The Global Catalogue of Microorganisms (GCM) 10K type strain sequencing project: providing services to taxonomists for standard genome sequencing and annotation.</title>
        <authorList>
            <consortium name="The Broad Institute Genomics Platform"/>
            <consortium name="The Broad Institute Genome Sequencing Center for Infectious Disease"/>
            <person name="Wu L."/>
            <person name="Ma J."/>
        </authorList>
    </citation>
    <scope>NUCLEOTIDE SEQUENCE [LARGE SCALE GENOMIC DNA]</scope>
    <source>
        <strain evidence="2">CGMCC 1.10698</strain>
    </source>
</reference>
<dbReference type="PANTHER" id="PTHR12475">
    <property type="match status" value="1"/>
</dbReference>